<reference evidence="2 3" key="1">
    <citation type="submission" date="2024-01" db="EMBL/GenBank/DDBJ databases">
        <title>Hyphobacterium bacterium isolated from marine sediment.</title>
        <authorList>
            <person name="Zhao S."/>
        </authorList>
    </citation>
    <scope>NUCLEOTIDE SEQUENCE [LARGE SCALE GENOMIC DNA]</scope>
    <source>
        <strain evidence="3">HN65</strain>
    </source>
</reference>
<dbReference type="InterPro" id="IPR011037">
    <property type="entry name" value="Pyrv_Knase-like_insert_dom_sf"/>
</dbReference>
<dbReference type="Pfam" id="PF03476">
    <property type="entry name" value="MOSC_N"/>
    <property type="match status" value="1"/>
</dbReference>
<dbReference type="PROSITE" id="PS51340">
    <property type="entry name" value="MOSC"/>
    <property type="match status" value="1"/>
</dbReference>
<evidence type="ECO:0000313" key="2">
    <source>
        <dbReference type="EMBL" id="MEE2526087.1"/>
    </source>
</evidence>
<dbReference type="EMBL" id="JAZDRP010000003">
    <property type="protein sequence ID" value="MEE2526087.1"/>
    <property type="molecule type" value="Genomic_DNA"/>
</dbReference>
<dbReference type="Gene3D" id="2.40.33.20">
    <property type="entry name" value="PK beta-barrel domain-like"/>
    <property type="match status" value="1"/>
</dbReference>
<proteinExistence type="predicted"/>
<evidence type="ECO:0000313" key="3">
    <source>
        <dbReference type="Proteomes" id="UP001354971"/>
    </source>
</evidence>
<evidence type="ECO:0000259" key="1">
    <source>
        <dbReference type="PROSITE" id="PS51340"/>
    </source>
</evidence>
<organism evidence="2 3">
    <name type="scientific">Hyphobacterium lacteum</name>
    <dbReference type="NCBI Taxonomy" id="3116575"/>
    <lineage>
        <taxon>Bacteria</taxon>
        <taxon>Pseudomonadati</taxon>
        <taxon>Pseudomonadota</taxon>
        <taxon>Alphaproteobacteria</taxon>
        <taxon>Maricaulales</taxon>
        <taxon>Maricaulaceae</taxon>
        <taxon>Hyphobacterium</taxon>
    </lineage>
</organism>
<comment type="caution">
    <text evidence="2">The sequence shown here is derived from an EMBL/GenBank/DDBJ whole genome shotgun (WGS) entry which is preliminary data.</text>
</comment>
<keyword evidence="3" id="KW-1185">Reference proteome</keyword>
<dbReference type="Pfam" id="PF03473">
    <property type="entry name" value="MOSC"/>
    <property type="match status" value="1"/>
</dbReference>
<feature type="domain" description="MOSC" evidence="1">
    <location>
        <begin position="108"/>
        <end position="253"/>
    </location>
</feature>
<dbReference type="Proteomes" id="UP001354971">
    <property type="component" value="Unassembled WGS sequence"/>
</dbReference>
<dbReference type="SUPFAM" id="SSF50800">
    <property type="entry name" value="PK beta-barrel domain-like"/>
    <property type="match status" value="1"/>
</dbReference>
<gene>
    <name evidence="2" type="ORF">V0U79_06890</name>
</gene>
<sequence>MTGRVVSLARHPMKGFTSEPLDTVQLSAGAHFPGDRLYAVEDGPSGFDPDSPEHIRKMAFTVLAKLPSVAAVRTKWDEDEGSLTAWHPDFGEITCDLDGEAGRNMFAVWLSGVLAGQVGGPLKVVAAPNGYRFMDSRSGYVSVINLDSVRDLEAKTGRQIDPARFRGNIMVEGWPAWSELDMAGRELLIGGARLGGLKPIERCVATHVDPHSAERDMDVVSMLREHYGHFNCGLYVEVLGSGRVQPGDEARLV</sequence>
<dbReference type="InterPro" id="IPR005302">
    <property type="entry name" value="MoCF_Sase_C"/>
</dbReference>
<protein>
    <submittedName>
        <fullName evidence="2">MOSC domain-containing protein</fullName>
    </submittedName>
</protein>
<name>A0ABU7LQA6_9PROT</name>
<dbReference type="InterPro" id="IPR005303">
    <property type="entry name" value="MOCOS_middle"/>
</dbReference>
<accession>A0ABU7LQA6</accession>
<dbReference type="RefSeq" id="WP_330198746.1">
    <property type="nucleotide sequence ID" value="NZ_JAZDRP010000003.1"/>
</dbReference>